<dbReference type="AlphaFoldDB" id="K1S1C7"/>
<gene>
    <name evidence="1" type="ORF">LEA_18535</name>
</gene>
<protein>
    <submittedName>
        <fullName evidence="1">CRISPR-associated protein, Csd1 family</fullName>
    </submittedName>
</protein>
<reference evidence="1" key="1">
    <citation type="journal article" date="2013" name="Environ. Microbiol.">
        <title>Microbiota from the distal guts of lean and obese adolescents exhibit partial functional redundancy besides clear differences in community structure.</title>
        <authorList>
            <person name="Ferrer M."/>
            <person name="Ruiz A."/>
            <person name="Lanza F."/>
            <person name="Haange S.B."/>
            <person name="Oberbach A."/>
            <person name="Till H."/>
            <person name="Bargiela R."/>
            <person name="Campoy C."/>
            <person name="Segura M.T."/>
            <person name="Richter M."/>
            <person name="von Bergen M."/>
            <person name="Seifert J."/>
            <person name="Suarez A."/>
        </authorList>
    </citation>
    <scope>NUCLEOTIDE SEQUENCE</scope>
</reference>
<dbReference type="EMBL" id="AJWY01012723">
    <property type="protein sequence ID" value="EKC49159.1"/>
    <property type="molecule type" value="Genomic_DNA"/>
</dbReference>
<feature type="non-terminal residue" evidence="1">
    <location>
        <position position="1"/>
    </location>
</feature>
<comment type="caution">
    <text evidence="1">The sequence shown here is derived from an EMBL/GenBank/DDBJ whole genome shotgun (WGS) entry which is preliminary data.</text>
</comment>
<name>K1S1C7_9ZZZZ</name>
<evidence type="ECO:0000313" key="1">
    <source>
        <dbReference type="EMBL" id="EKC49159.1"/>
    </source>
</evidence>
<feature type="non-terminal residue" evidence="1">
    <location>
        <position position="166"/>
    </location>
</feature>
<accession>K1S1C7</accession>
<dbReference type="InterPro" id="IPR010144">
    <property type="entry name" value="CRISPR-assoc_prot_Csd1-typ"/>
</dbReference>
<organism evidence="1">
    <name type="scientific">human gut metagenome</name>
    <dbReference type="NCBI Taxonomy" id="408170"/>
    <lineage>
        <taxon>unclassified sequences</taxon>
        <taxon>metagenomes</taxon>
        <taxon>organismal metagenomes</taxon>
    </lineage>
</organism>
<proteinExistence type="predicted"/>
<dbReference type="Pfam" id="PF09709">
    <property type="entry name" value="Cas_Csd1"/>
    <property type="match status" value="1"/>
</dbReference>
<sequence length="166" mass="18591">AKVSWALELDENGQLMALHPLQQEEKRGKKTVLAPCQLQVPEQVKRSSGVAANFLCDNSAYMLGIDGKGKPERAMQCFAAAKELHLAILQNVPGQAAQAVRNFFINWDPKAAEQNPALEQSLKELYKGGNLVFLIRENYVQDDPEIQEAWQRQCDKNTDAPEIRCL</sequence>